<feature type="domain" description="Thioredoxin" evidence="1">
    <location>
        <begin position="165"/>
        <end position="316"/>
    </location>
</feature>
<evidence type="ECO:0000313" key="2">
    <source>
        <dbReference type="EMBL" id="RFT16317.1"/>
    </source>
</evidence>
<dbReference type="Proteomes" id="UP000257323">
    <property type="component" value="Unassembled WGS sequence"/>
</dbReference>
<comment type="caution">
    <text evidence="2">The sequence shown here is derived from an EMBL/GenBank/DDBJ whole genome shotgun (WGS) entry which is preliminary data.</text>
</comment>
<dbReference type="SUPFAM" id="SSF52833">
    <property type="entry name" value="Thioredoxin-like"/>
    <property type="match status" value="2"/>
</dbReference>
<dbReference type="PROSITE" id="PS51352">
    <property type="entry name" value="THIOREDOXIN_2"/>
    <property type="match status" value="1"/>
</dbReference>
<evidence type="ECO:0000313" key="3">
    <source>
        <dbReference type="Proteomes" id="UP000257323"/>
    </source>
</evidence>
<evidence type="ECO:0000259" key="1">
    <source>
        <dbReference type="PROSITE" id="PS51352"/>
    </source>
</evidence>
<reference evidence="2 3" key="1">
    <citation type="submission" date="2018-08" db="EMBL/GenBank/DDBJ databases">
        <title>Genome analysis of the thermophilic bacterium of the candidate phylum Aminicenantes from deep subsurface aquifer revealed its physiology and ecological role.</title>
        <authorList>
            <person name="Kadnikov V.V."/>
            <person name="Mardanov A.V."/>
            <person name="Beletsky A.V."/>
            <person name="Karnachuk O.V."/>
            <person name="Ravin N.V."/>
        </authorList>
    </citation>
    <scope>NUCLEOTIDE SEQUENCE [LARGE SCALE GENOMIC DNA]</scope>
    <source>
        <strain evidence="2">BY38</strain>
    </source>
</reference>
<protein>
    <recommendedName>
        <fullName evidence="1">Thioredoxin domain-containing protein</fullName>
    </recommendedName>
</protein>
<name>A0A3E2BNV0_9BACT</name>
<accession>A0A3E2BNV0</accession>
<organism evidence="2 3">
    <name type="scientific">Candidatus Saccharicenans subterraneus</name>
    <dbReference type="NCBI Taxonomy" id="2508984"/>
    <lineage>
        <taxon>Bacteria</taxon>
        <taxon>Candidatus Aminicenantota</taxon>
        <taxon>Candidatus Aminicenantia</taxon>
        <taxon>Candidatus Aminicenantales</taxon>
        <taxon>Candidatus Saccharicenantaceae</taxon>
        <taxon>Candidatus Saccharicenans</taxon>
    </lineage>
</organism>
<sequence>MHGVGKTLIFLTLSFSCLRSLVPGVINPQQVVSDRSHRQHELFLVFDPKNLSHRFSIMYAQALWKRFKMFNLSVFGISTGNYQDTEEAKQLCRVSFPVIQDGGIKFIEKHNLNGCCGATMLVSPDQEILLKESELLPPELLRQLIERHLNMVEMRAEPPVWSPPFIERDIIPDFMIYGIDGQRRTLSEELKKLNILTFFSSYSSCLSCKHVSRLETLRKISTNAGDGPFLSVFFMEPFSVNDVKTIRTSRGWNFPTYLIQNFMPEENIFITEERLKCDPWSVLIDDNRVVIWSEYPGFSEERIIKEINQRISKLKTKLK</sequence>
<dbReference type="EMBL" id="QUAH01000004">
    <property type="protein sequence ID" value="RFT16317.1"/>
    <property type="molecule type" value="Genomic_DNA"/>
</dbReference>
<dbReference type="InterPro" id="IPR013766">
    <property type="entry name" value="Thioredoxin_domain"/>
</dbReference>
<proteinExistence type="predicted"/>
<gene>
    <name evidence="2" type="ORF">OP8BY_1921</name>
</gene>
<dbReference type="PROSITE" id="PS51257">
    <property type="entry name" value="PROKAR_LIPOPROTEIN"/>
    <property type="match status" value="1"/>
</dbReference>
<dbReference type="Gene3D" id="3.40.30.10">
    <property type="entry name" value="Glutaredoxin"/>
    <property type="match status" value="1"/>
</dbReference>
<dbReference type="InterPro" id="IPR036249">
    <property type="entry name" value="Thioredoxin-like_sf"/>
</dbReference>
<dbReference type="AlphaFoldDB" id="A0A3E2BNV0"/>